<name>A0A0C9TE55_PAXIN</name>
<gene>
    <name evidence="1" type="ORF">PAXINDRAFT_20341</name>
</gene>
<protein>
    <submittedName>
        <fullName evidence="1">Uncharacterized protein</fullName>
    </submittedName>
</protein>
<dbReference type="AlphaFoldDB" id="A0A0C9TE55"/>
<dbReference type="EMBL" id="KN820310">
    <property type="protein sequence ID" value="KIJ06472.1"/>
    <property type="molecule type" value="Genomic_DNA"/>
</dbReference>
<dbReference type="Proteomes" id="UP000053647">
    <property type="component" value="Unassembled WGS sequence"/>
</dbReference>
<accession>A0A0C9TE55</accession>
<reference evidence="1 2" key="1">
    <citation type="submission" date="2014-06" db="EMBL/GenBank/DDBJ databases">
        <authorList>
            <consortium name="DOE Joint Genome Institute"/>
            <person name="Kuo A."/>
            <person name="Kohler A."/>
            <person name="Nagy L.G."/>
            <person name="Floudas D."/>
            <person name="Copeland A."/>
            <person name="Barry K.W."/>
            <person name="Cichocki N."/>
            <person name="Veneault-Fourrey C."/>
            <person name="LaButti K."/>
            <person name="Lindquist E.A."/>
            <person name="Lipzen A."/>
            <person name="Lundell T."/>
            <person name="Morin E."/>
            <person name="Murat C."/>
            <person name="Sun H."/>
            <person name="Tunlid A."/>
            <person name="Henrissat B."/>
            <person name="Grigoriev I.V."/>
            <person name="Hibbett D.S."/>
            <person name="Martin F."/>
            <person name="Nordberg H.P."/>
            <person name="Cantor M.N."/>
            <person name="Hua S.X."/>
        </authorList>
    </citation>
    <scope>NUCLEOTIDE SEQUENCE [LARGE SCALE GENOMIC DNA]</scope>
    <source>
        <strain evidence="1 2">ATCC 200175</strain>
    </source>
</reference>
<proteinExistence type="predicted"/>
<sequence length="77" mass="8231">MLDLVGSIAVKSRREREGTFWCGWTCPVFDAGCAGAAERLCIVVAILTGSARPGFLITTAGRCTYDDAEAGKEGREF</sequence>
<keyword evidence="2" id="KW-1185">Reference proteome</keyword>
<dbReference type="HOGENOM" id="CLU_2638751_0_0_1"/>
<evidence type="ECO:0000313" key="1">
    <source>
        <dbReference type="EMBL" id="KIJ06472.1"/>
    </source>
</evidence>
<organism evidence="1 2">
    <name type="scientific">Paxillus involutus ATCC 200175</name>
    <dbReference type="NCBI Taxonomy" id="664439"/>
    <lineage>
        <taxon>Eukaryota</taxon>
        <taxon>Fungi</taxon>
        <taxon>Dikarya</taxon>
        <taxon>Basidiomycota</taxon>
        <taxon>Agaricomycotina</taxon>
        <taxon>Agaricomycetes</taxon>
        <taxon>Agaricomycetidae</taxon>
        <taxon>Boletales</taxon>
        <taxon>Paxilineae</taxon>
        <taxon>Paxillaceae</taxon>
        <taxon>Paxillus</taxon>
    </lineage>
</organism>
<evidence type="ECO:0000313" key="2">
    <source>
        <dbReference type="Proteomes" id="UP000053647"/>
    </source>
</evidence>
<reference evidence="2" key="2">
    <citation type="submission" date="2015-01" db="EMBL/GenBank/DDBJ databases">
        <title>Evolutionary Origins and Diversification of the Mycorrhizal Mutualists.</title>
        <authorList>
            <consortium name="DOE Joint Genome Institute"/>
            <consortium name="Mycorrhizal Genomics Consortium"/>
            <person name="Kohler A."/>
            <person name="Kuo A."/>
            <person name="Nagy L.G."/>
            <person name="Floudas D."/>
            <person name="Copeland A."/>
            <person name="Barry K.W."/>
            <person name="Cichocki N."/>
            <person name="Veneault-Fourrey C."/>
            <person name="LaButti K."/>
            <person name="Lindquist E.A."/>
            <person name="Lipzen A."/>
            <person name="Lundell T."/>
            <person name="Morin E."/>
            <person name="Murat C."/>
            <person name="Riley R."/>
            <person name="Ohm R."/>
            <person name="Sun H."/>
            <person name="Tunlid A."/>
            <person name="Henrissat B."/>
            <person name="Grigoriev I.V."/>
            <person name="Hibbett D.S."/>
            <person name="Martin F."/>
        </authorList>
    </citation>
    <scope>NUCLEOTIDE SEQUENCE [LARGE SCALE GENOMIC DNA]</scope>
    <source>
        <strain evidence="2">ATCC 200175</strain>
    </source>
</reference>